<feature type="domain" description="Putative auto-transporter adhesin head GIN" evidence="2">
    <location>
        <begin position="44"/>
        <end position="223"/>
    </location>
</feature>
<dbReference type="AlphaFoldDB" id="A0A068NT60"/>
<evidence type="ECO:0000313" key="4">
    <source>
        <dbReference type="Proteomes" id="UP000027982"/>
    </source>
</evidence>
<evidence type="ECO:0000256" key="1">
    <source>
        <dbReference type="SAM" id="MobiDB-lite"/>
    </source>
</evidence>
<feature type="compositionally biased region" description="Low complexity" evidence="1">
    <location>
        <begin position="226"/>
        <end position="239"/>
    </location>
</feature>
<reference evidence="3 4" key="1">
    <citation type="journal article" date="2014" name="PLoS ONE">
        <title>The first complete genome sequence of the class fimbriimonadia in the phylum armatimonadetes.</title>
        <authorList>
            <person name="Hu Z.Y."/>
            <person name="Wang Y.Z."/>
            <person name="Im W.T."/>
            <person name="Wang S.Y."/>
            <person name="Zhao G.P."/>
            <person name="Zheng H.J."/>
            <person name="Quan Z.X."/>
        </authorList>
    </citation>
    <scope>NUCLEOTIDE SEQUENCE [LARGE SCALE GENOMIC DNA]</scope>
    <source>
        <strain evidence="3">Gsoil 348</strain>
    </source>
</reference>
<protein>
    <submittedName>
        <fullName evidence="3">Lipoprotein, putative</fullName>
    </submittedName>
</protein>
<dbReference type="Pfam" id="PF10988">
    <property type="entry name" value="DUF2807"/>
    <property type="match status" value="1"/>
</dbReference>
<keyword evidence="4" id="KW-1185">Reference proteome</keyword>
<dbReference type="eggNOG" id="COG3595">
    <property type="taxonomic scope" value="Bacteria"/>
</dbReference>
<dbReference type="RefSeq" id="WP_025229329.1">
    <property type="nucleotide sequence ID" value="NZ_CP007139.1"/>
</dbReference>
<dbReference type="STRING" id="661478.OP10G_3365"/>
<dbReference type="InterPro" id="IPR021255">
    <property type="entry name" value="DUF2807"/>
</dbReference>
<dbReference type="KEGG" id="fgi:OP10G_3365"/>
<feature type="region of interest" description="Disordered" evidence="1">
    <location>
        <begin position="220"/>
        <end position="239"/>
    </location>
</feature>
<gene>
    <name evidence="3" type="ORF">OP10G_3365</name>
</gene>
<dbReference type="Gene3D" id="2.160.20.120">
    <property type="match status" value="1"/>
</dbReference>
<proteinExistence type="predicted"/>
<evidence type="ECO:0000259" key="2">
    <source>
        <dbReference type="Pfam" id="PF10988"/>
    </source>
</evidence>
<dbReference type="PROSITE" id="PS51257">
    <property type="entry name" value="PROKAR_LIPOPROTEIN"/>
    <property type="match status" value="1"/>
</dbReference>
<name>A0A068NT60_FIMGI</name>
<evidence type="ECO:0000313" key="3">
    <source>
        <dbReference type="EMBL" id="AIE86733.1"/>
    </source>
</evidence>
<sequence>MQPRLLVLALSLVILVGCDHIGSIGSHSVVGTGPDKTDSRSMGAFTKVQLRNAIEGTIIVDGKSSVEIQAKESLLPLVKTHVEGGELIVETTQSIDSSTPVKVVIHVAGLDELRTTGASSADVSGLKSESFTLTGSGASRISLSGDAKKLTAEASGASEINLKGAFPDASLKAGGASNIHSEDAQIGSVKADATGASTIRLGSIKSLAAVAAGASTIKYQGKPNVSSSESSGASTISGS</sequence>
<dbReference type="OrthoDB" id="5585143at2"/>
<organism evidence="3 4">
    <name type="scientific">Fimbriimonas ginsengisoli Gsoil 348</name>
    <dbReference type="NCBI Taxonomy" id="661478"/>
    <lineage>
        <taxon>Bacteria</taxon>
        <taxon>Bacillati</taxon>
        <taxon>Armatimonadota</taxon>
        <taxon>Fimbriimonadia</taxon>
        <taxon>Fimbriimonadales</taxon>
        <taxon>Fimbriimonadaceae</taxon>
        <taxon>Fimbriimonas</taxon>
    </lineage>
</organism>
<keyword evidence="3" id="KW-0449">Lipoprotein</keyword>
<dbReference type="EMBL" id="CP007139">
    <property type="protein sequence ID" value="AIE86733.1"/>
    <property type="molecule type" value="Genomic_DNA"/>
</dbReference>
<dbReference type="Proteomes" id="UP000027982">
    <property type="component" value="Chromosome"/>
</dbReference>
<accession>A0A068NT60</accession>
<dbReference type="HOGENOM" id="CLU_1159715_0_0_0"/>